<dbReference type="Proteomes" id="UP001233999">
    <property type="component" value="Unassembled WGS sequence"/>
</dbReference>
<evidence type="ECO:0000313" key="10">
    <source>
        <dbReference type="EMBL" id="KAJ9587512.1"/>
    </source>
</evidence>
<dbReference type="GO" id="GO:0098632">
    <property type="term" value="F:cell-cell adhesion mediator activity"/>
    <property type="evidence" value="ECO:0007669"/>
    <property type="project" value="TreeGrafter"/>
</dbReference>
<dbReference type="SMART" id="SM00192">
    <property type="entry name" value="LDLa"/>
    <property type="match status" value="1"/>
</dbReference>
<gene>
    <name evidence="10" type="ORF">L9F63_028234</name>
</gene>
<dbReference type="InterPro" id="IPR002172">
    <property type="entry name" value="LDrepeatLR_classA_rpt"/>
</dbReference>
<dbReference type="InterPro" id="IPR003598">
    <property type="entry name" value="Ig_sub2"/>
</dbReference>
<evidence type="ECO:0000256" key="1">
    <source>
        <dbReference type="ARBA" id="ARBA00022729"/>
    </source>
</evidence>
<feature type="transmembrane region" description="Helical" evidence="7">
    <location>
        <begin position="20"/>
        <end position="37"/>
    </location>
</feature>
<dbReference type="InterPro" id="IPR013783">
    <property type="entry name" value="Ig-like_fold"/>
</dbReference>
<proteinExistence type="predicted"/>
<dbReference type="SUPFAM" id="SSF57424">
    <property type="entry name" value="LDL receptor-like module"/>
    <property type="match status" value="1"/>
</dbReference>
<dbReference type="SMART" id="SM00281">
    <property type="entry name" value="LamB"/>
    <property type="match status" value="1"/>
</dbReference>
<keyword evidence="1" id="KW-0732">Signal</keyword>
<evidence type="ECO:0000256" key="4">
    <source>
        <dbReference type="ARBA" id="ARBA00023180"/>
    </source>
</evidence>
<dbReference type="Gene3D" id="2.60.40.10">
    <property type="entry name" value="Immunoglobulins"/>
    <property type="match status" value="1"/>
</dbReference>
<keyword evidence="2" id="KW-0677">Repeat</keyword>
<dbReference type="GO" id="GO:0005886">
    <property type="term" value="C:plasma membrane"/>
    <property type="evidence" value="ECO:0007669"/>
    <property type="project" value="TreeGrafter"/>
</dbReference>
<dbReference type="InterPro" id="IPR036055">
    <property type="entry name" value="LDL_receptor-like_sf"/>
</dbReference>
<sequence length="378" mass="41462">MQIHKAVNQMSFAAITRNVYLRPGVVILMMIVVIILMNKNCATNPPGSPCRYHEFQCKSGNQCIPRSFHCDLEVDCLDGSDEVGCSPVYIQSPPPSMVTANIGDVLTISCTAIGVPTPEVVWRLNWGHLPSKCTTTSINGVGTLTCPNIQESDQGAYSCEAINNRGSVFAVPDSILVVKKAPSVCAAGYFNSEARSPAECISCFCFGVTTECSSGIALVATKLPPPFDQYRLVGVTVHPGTGGIDISTESPYRSQPSIRPLARNGFQVQSGERLDSNIHPYFAMPENYHGNQLKSYGGYLKYTVRYDGQGHPVNSPDIVLSGNGYILVHTGRQPIPGRDNDNSVRFLLWRMVQTRQCSPRRRYSRRTTDTLLLARSYE</sequence>
<reference evidence="10" key="1">
    <citation type="journal article" date="2023" name="IScience">
        <title>Live-bearing cockroach genome reveals convergent evolutionary mechanisms linked to viviparity in insects and beyond.</title>
        <authorList>
            <person name="Fouks B."/>
            <person name="Harrison M.C."/>
            <person name="Mikhailova A.A."/>
            <person name="Marchal E."/>
            <person name="English S."/>
            <person name="Carruthers M."/>
            <person name="Jennings E.C."/>
            <person name="Chiamaka E.L."/>
            <person name="Frigard R.A."/>
            <person name="Pippel M."/>
            <person name="Attardo G.M."/>
            <person name="Benoit J.B."/>
            <person name="Bornberg-Bauer E."/>
            <person name="Tobe S.S."/>
        </authorList>
    </citation>
    <scope>NUCLEOTIDE SEQUENCE</scope>
    <source>
        <strain evidence="10">Stay&amp;Tobe</strain>
    </source>
</reference>
<dbReference type="PROSITE" id="PS51115">
    <property type="entry name" value="LAMININ_IVA"/>
    <property type="match status" value="1"/>
</dbReference>
<evidence type="ECO:0000256" key="6">
    <source>
        <dbReference type="PROSITE-ProRule" id="PRU00124"/>
    </source>
</evidence>
<keyword evidence="11" id="KW-1185">Reference proteome</keyword>
<comment type="caution">
    <text evidence="10">The sequence shown here is derived from an EMBL/GenBank/DDBJ whole genome shotgun (WGS) entry which is preliminary data.</text>
</comment>
<dbReference type="InterPro" id="IPR003599">
    <property type="entry name" value="Ig_sub"/>
</dbReference>
<dbReference type="Pfam" id="PF13927">
    <property type="entry name" value="Ig_3"/>
    <property type="match status" value="1"/>
</dbReference>
<dbReference type="CDD" id="cd00112">
    <property type="entry name" value="LDLa"/>
    <property type="match status" value="1"/>
</dbReference>
<dbReference type="Gene3D" id="4.10.400.10">
    <property type="entry name" value="Low-density Lipoprotein Receptor"/>
    <property type="match status" value="1"/>
</dbReference>
<keyword evidence="4" id="KW-0325">Glycoprotein</keyword>
<keyword evidence="7" id="KW-0472">Membrane</keyword>
<dbReference type="PROSITE" id="PS01209">
    <property type="entry name" value="LDLRA_1"/>
    <property type="match status" value="1"/>
</dbReference>
<dbReference type="AlphaFoldDB" id="A0AAD7ZVN2"/>
<accession>A0AAD7ZVN2</accession>
<dbReference type="SMART" id="SM00409">
    <property type="entry name" value="IG"/>
    <property type="match status" value="1"/>
</dbReference>
<evidence type="ECO:0000259" key="8">
    <source>
        <dbReference type="PROSITE" id="PS50835"/>
    </source>
</evidence>
<dbReference type="Pfam" id="PF00052">
    <property type="entry name" value="Laminin_B"/>
    <property type="match status" value="1"/>
</dbReference>
<keyword evidence="7" id="KW-0812">Transmembrane</keyword>
<evidence type="ECO:0000256" key="5">
    <source>
        <dbReference type="ARBA" id="ARBA00023319"/>
    </source>
</evidence>
<dbReference type="GO" id="GO:0007411">
    <property type="term" value="P:axon guidance"/>
    <property type="evidence" value="ECO:0007669"/>
    <property type="project" value="TreeGrafter"/>
</dbReference>
<evidence type="ECO:0000256" key="2">
    <source>
        <dbReference type="ARBA" id="ARBA00022737"/>
    </source>
</evidence>
<dbReference type="GO" id="GO:0007156">
    <property type="term" value="P:homophilic cell adhesion via plasma membrane adhesion molecules"/>
    <property type="evidence" value="ECO:0007669"/>
    <property type="project" value="TreeGrafter"/>
</dbReference>
<protein>
    <recommendedName>
        <fullName evidence="12">Basement membrane-specific heparan sulfate proteoglycan core protein</fullName>
    </recommendedName>
</protein>
<feature type="domain" description="Ig-like" evidence="8">
    <location>
        <begin position="87"/>
        <end position="164"/>
    </location>
</feature>
<dbReference type="PROSITE" id="PS50835">
    <property type="entry name" value="IG_LIKE"/>
    <property type="match status" value="1"/>
</dbReference>
<evidence type="ECO:0000256" key="7">
    <source>
        <dbReference type="SAM" id="Phobius"/>
    </source>
</evidence>
<dbReference type="SUPFAM" id="SSF48726">
    <property type="entry name" value="Immunoglobulin"/>
    <property type="match status" value="1"/>
</dbReference>
<keyword evidence="7" id="KW-1133">Transmembrane helix</keyword>
<keyword evidence="3 6" id="KW-1015">Disulfide bond</keyword>
<dbReference type="PANTHER" id="PTHR10075:SF100">
    <property type="entry name" value="FASCICLIN-2"/>
    <property type="match status" value="1"/>
</dbReference>
<dbReference type="InterPro" id="IPR023415">
    <property type="entry name" value="LDLR_class-A_CS"/>
</dbReference>
<organism evidence="10 11">
    <name type="scientific">Diploptera punctata</name>
    <name type="common">Pacific beetle cockroach</name>
    <dbReference type="NCBI Taxonomy" id="6984"/>
    <lineage>
        <taxon>Eukaryota</taxon>
        <taxon>Metazoa</taxon>
        <taxon>Ecdysozoa</taxon>
        <taxon>Arthropoda</taxon>
        <taxon>Hexapoda</taxon>
        <taxon>Insecta</taxon>
        <taxon>Pterygota</taxon>
        <taxon>Neoptera</taxon>
        <taxon>Polyneoptera</taxon>
        <taxon>Dictyoptera</taxon>
        <taxon>Blattodea</taxon>
        <taxon>Blaberoidea</taxon>
        <taxon>Blaberidae</taxon>
        <taxon>Diplopterinae</taxon>
        <taxon>Diploptera</taxon>
    </lineage>
</organism>
<evidence type="ECO:0000259" key="9">
    <source>
        <dbReference type="PROSITE" id="PS51115"/>
    </source>
</evidence>
<dbReference type="GO" id="GO:0030424">
    <property type="term" value="C:axon"/>
    <property type="evidence" value="ECO:0007669"/>
    <property type="project" value="TreeGrafter"/>
</dbReference>
<feature type="domain" description="Laminin IV type A" evidence="9">
    <location>
        <begin position="225"/>
        <end position="378"/>
    </location>
</feature>
<dbReference type="InterPro" id="IPR036179">
    <property type="entry name" value="Ig-like_dom_sf"/>
</dbReference>
<evidence type="ECO:0000256" key="3">
    <source>
        <dbReference type="ARBA" id="ARBA00023157"/>
    </source>
</evidence>
<dbReference type="InterPro" id="IPR007110">
    <property type="entry name" value="Ig-like_dom"/>
</dbReference>
<feature type="disulfide bond" evidence="6">
    <location>
        <begin position="70"/>
        <end position="85"/>
    </location>
</feature>
<dbReference type="GO" id="GO:0070593">
    <property type="term" value="P:dendrite self-avoidance"/>
    <property type="evidence" value="ECO:0007669"/>
    <property type="project" value="TreeGrafter"/>
</dbReference>
<dbReference type="InterPro" id="IPR000034">
    <property type="entry name" value="Laminin_IV"/>
</dbReference>
<evidence type="ECO:0000313" key="11">
    <source>
        <dbReference type="Proteomes" id="UP001233999"/>
    </source>
</evidence>
<feature type="non-terminal residue" evidence="10">
    <location>
        <position position="1"/>
    </location>
</feature>
<dbReference type="FunFam" id="4.10.400.10:FF:000118">
    <property type="entry name" value="Basement membrane-specific heparan sulfate proteoglycan core protein"/>
    <property type="match status" value="1"/>
</dbReference>
<keyword evidence="5" id="KW-0393">Immunoglobulin domain</keyword>
<dbReference type="PANTHER" id="PTHR10075">
    <property type="entry name" value="BASIGIN RELATED"/>
    <property type="match status" value="1"/>
</dbReference>
<evidence type="ECO:0008006" key="12">
    <source>
        <dbReference type="Google" id="ProtNLM"/>
    </source>
</evidence>
<dbReference type="SMART" id="SM00408">
    <property type="entry name" value="IGc2"/>
    <property type="match status" value="1"/>
</dbReference>
<dbReference type="PROSITE" id="PS50068">
    <property type="entry name" value="LDLRA_2"/>
    <property type="match status" value="1"/>
</dbReference>
<dbReference type="EMBL" id="JASPKZ010006214">
    <property type="protein sequence ID" value="KAJ9587512.1"/>
    <property type="molecule type" value="Genomic_DNA"/>
</dbReference>
<name>A0AAD7ZVN2_DIPPU</name>
<dbReference type="Pfam" id="PF00057">
    <property type="entry name" value="Ldl_recept_a"/>
    <property type="match status" value="1"/>
</dbReference>
<reference evidence="10" key="2">
    <citation type="submission" date="2023-05" db="EMBL/GenBank/DDBJ databases">
        <authorList>
            <person name="Fouks B."/>
        </authorList>
    </citation>
    <scope>NUCLEOTIDE SEQUENCE</scope>
    <source>
        <strain evidence="10">Stay&amp;Tobe</strain>
        <tissue evidence="10">Testes</tissue>
    </source>
</reference>
<comment type="caution">
    <text evidence="6">Lacks conserved residue(s) required for the propagation of feature annotation.</text>
</comment>